<evidence type="ECO:0000313" key="2">
    <source>
        <dbReference type="Proteomes" id="UP001418222"/>
    </source>
</evidence>
<evidence type="ECO:0000313" key="1">
    <source>
        <dbReference type="EMBL" id="KAK8951776.1"/>
    </source>
</evidence>
<dbReference type="EMBL" id="JBBWWQ010000003">
    <property type="protein sequence ID" value="KAK8951776.1"/>
    <property type="molecule type" value="Genomic_DNA"/>
</dbReference>
<name>A0AAP0GCZ0_9ASPA</name>
<organism evidence="1 2">
    <name type="scientific">Platanthera zijinensis</name>
    <dbReference type="NCBI Taxonomy" id="2320716"/>
    <lineage>
        <taxon>Eukaryota</taxon>
        <taxon>Viridiplantae</taxon>
        <taxon>Streptophyta</taxon>
        <taxon>Embryophyta</taxon>
        <taxon>Tracheophyta</taxon>
        <taxon>Spermatophyta</taxon>
        <taxon>Magnoliopsida</taxon>
        <taxon>Liliopsida</taxon>
        <taxon>Asparagales</taxon>
        <taxon>Orchidaceae</taxon>
        <taxon>Orchidoideae</taxon>
        <taxon>Orchideae</taxon>
        <taxon>Orchidinae</taxon>
        <taxon>Platanthera</taxon>
    </lineage>
</organism>
<accession>A0AAP0GCZ0</accession>
<protein>
    <submittedName>
        <fullName evidence="1">Uncharacterized protein</fullName>
    </submittedName>
</protein>
<sequence>MAPLISGAKSISEKKVALHAKPKENVTKEKMVGMEFGSREFGAIQLVMEPSNTNLSVSNEKMSVLLHHQPINESEKISRSLLPGKEQCSCDAVLRTVDSDSCAHHSKIEDSTRNKSLPEDSLFSESMLASCPLFNTACIEDLILKETETSIKFLDSIDDGGSSSSEMLPCHSLNTRFNNAKAGDCDGESSPKLQRKSIEAAGQDWSMKKYFRKRWSSGRIIQTNSQSILSNSRLCDPENLDMMKQTSVCSIDSPKNFSLQEKEGSLWFPDSMYTWSNSTMPLINRKFGDGDGEGSSIIQQSSIHARYSHRTLNNCDTVLSTLDSDSCAHHSKIEDSTRNKFLPEDNLYTESMLASYGPSKMQRTSNAKGYRPLKKYFRKNRGSGRIMQKGILNEI</sequence>
<keyword evidence="2" id="KW-1185">Reference proteome</keyword>
<dbReference type="Proteomes" id="UP001418222">
    <property type="component" value="Unassembled WGS sequence"/>
</dbReference>
<reference evidence="1 2" key="1">
    <citation type="journal article" date="2022" name="Nat. Plants">
        <title>Genomes of leafy and leafless Platanthera orchids illuminate the evolution of mycoheterotrophy.</title>
        <authorList>
            <person name="Li M.H."/>
            <person name="Liu K.W."/>
            <person name="Li Z."/>
            <person name="Lu H.C."/>
            <person name="Ye Q.L."/>
            <person name="Zhang D."/>
            <person name="Wang J.Y."/>
            <person name="Li Y.F."/>
            <person name="Zhong Z.M."/>
            <person name="Liu X."/>
            <person name="Yu X."/>
            <person name="Liu D.K."/>
            <person name="Tu X.D."/>
            <person name="Liu B."/>
            <person name="Hao Y."/>
            <person name="Liao X.Y."/>
            <person name="Jiang Y.T."/>
            <person name="Sun W.H."/>
            <person name="Chen J."/>
            <person name="Chen Y.Q."/>
            <person name="Ai Y."/>
            <person name="Zhai J.W."/>
            <person name="Wu S.S."/>
            <person name="Zhou Z."/>
            <person name="Hsiao Y.Y."/>
            <person name="Wu W.L."/>
            <person name="Chen Y.Y."/>
            <person name="Lin Y.F."/>
            <person name="Hsu J.L."/>
            <person name="Li C.Y."/>
            <person name="Wang Z.W."/>
            <person name="Zhao X."/>
            <person name="Zhong W.Y."/>
            <person name="Ma X.K."/>
            <person name="Ma L."/>
            <person name="Huang J."/>
            <person name="Chen G.Z."/>
            <person name="Huang M.Z."/>
            <person name="Huang L."/>
            <person name="Peng D.H."/>
            <person name="Luo Y.B."/>
            <person name="Zou S.Q."/>
            <person name="Chen S.P."/>
            <person name="Lan S."/>
            <person name="Tsai W.C."/>
            <person name="Van de Peer Y."/>
            <person name="Liu Z.J."/>
        </authorList>
    </citation>
    <scope>NUCLEOTIDE SEQUENCE [LARGE SCALE GENOMIC DNA]</scope>
    <source>
        <strain evidence="1">Lor287</strain>
    </source>
</reference>
<dbReference type="AlphaFoldDB" id="A0AAP0GCZ0"/>
<gene>
    <name evidence="1" type="ORF">KSP39_PZI004616</name>
</gene>
<comment type="caution">
    <text evidence="1">The sequence shown here is derived from an EMBL/GenBank/DDBJ whole genome shotgun (WGS) entry which is preliminary data.</text>
</comment>
<proteinExistence type="predicted"/>